<dbReference type="Proteomes" id="UP000249723">
    <property type="component" value="Unassembled WGS sequence"/>
</dbReference>
<dbReference type="EMBL" id="FMWP01000048">
    <property type="protein sequence ID" value="SCZ93875.1"/>
    <property type="molecule type" value="Genomic_DNA"/>
</dbReference>
<dbReference type="AlphaFoldDB" id="A0A2X0MPN2"/>
<proteinExistence type="predicted"/>
<reference evidence="2" key="1">
    <citation type="submission" date="2016-10" db="EMBL/GenBank/DDBJ databases">
        <authorList>
            <person name="Jeantristanb JTB J.-T."/>
            <person name="Ricardo R."/>
        </authorList>
    </citation>
    <scope>NUCLEOTIDE SEQUENCE [LARGE SCALE GENOMIC DNA]</scope>
</reference>
<accession>A0A2X0MPN2</accession>
<evidence type="ECO:0000313" key="1">
    <source>
        <dbReference type="EMBL" id="SCZ93875.1"/>
    </source>
</evidence>
<gene>
    <name evidence="1" type="ORF">BZ3500_MVSOF-1268-A1-R1_CHR6-3G08942</name>
</gene>
<protein>
    <submittedName>
        <fullName evidence="1">BZ3500_MvSof-1268-A1-R1_Chr6-3g08942 protein</fullName>
    </submittedName>
</protein>
<name>A0A2X0MPN2_9BASI</name>
<organism evidence="1 2">
    <name type="scientific">Microbotryum saponariae</name>
    <dbReference type="NCBI Taxonomy" id="289078"/>
    <lineage>
        <taxon>Eukaryota</taxon>
        <taxon>Fungi</taxon>
        <taxon>Dikarya</taxon>
        <taxon>Basidiomycota</taxon>
        <taxon>Pucciniomycotina</taxon>
        <taxon>Microbotryomycetes</taxon>
        <taxon>Microbotryales</taxon>
        <taxon>Microbotryaceae</taxon>
        <taxon>Microbotryum</taxon>
    </lineage>
</organism>
<evidence type="ECO:0000313" key="2">
    <source>
        <dbReference type="Proteomes" id="UP000249723"/>
    </source>
</evidence>
<keyword evidence="2" id="KW-1185">Reference proteome</keyword>
<sequence>MRRAREEQVAKLGIQAERGLQIGHVQESPTRIRSEPTLVERDQWTTRTSAETIDTTPIHVPIPRPTSSTHLSVTLSYPSLRVSINRRAHLLSRSVTSKIRTDVVSRASRATNKADPYQEEPKTLCKHQTGRVSGLVHPRRLMTSCALGLRRDEIVTDSTTRIGNIYKEDADWLQDLPSKRPSLPATNKLCIEAPKKKNGHELELA</sequence>